<evidence type="ECO:0000313" key="5">
    <source>
        <dbReference type="Proteomes" id="UP001374803"/>
    </source>
</evidence>
<evidence type="ECO:0000256" key="2">
    <source>
        <dbReference type="ARBA" id="ARBA00023315"/>
    </source>
</evidence>
<dbReference type="SUPFAM" id="SSF55729">
    <property type="entry name" value="Acyl-CoA N-acyltransferases (Nat)"/>
    <property type="match status" value="1"/>
</dbReference>
<proteinExistence type="predicted"/>
<dbReference type="CDD" id="cd04301">
    <property type="entry name" value="NAT_SF"/>
    <property type="match status" value="1"/>
</dbReference>
<reference evidence="4" key="1">
    <citation type="submission" date="2021-12" db="EMBL/GenBank/DDBJ databases">
        <title>Discovery of the Pendulisporaceae a myxobacterial family with distinct sporulation behavior and unique specialized metabolism.</title>
        <authorList>
            <person name="Garcia R."/>
            <person name="Popoff A."/>
            <person name="Bader C.D."/>
            <person name="Loehr J."/>
            <person name="Walesch S."/>
            <person name="Walt C."/>
            <person name="Boldt J."/>
            <person name="Bunk B."/>
            <person name="Haeckl F.J.F.P.J."/>
            <person name="Gunesch A.P."/>
            <person name="Birkelbach J."/>
            <person name="Nuebel U."/>
            <person name="Pietschmann T."/>
            <person name="Bach T."/>
            <person name="Mueller R."/>
        </authorList>
    </citation>
    <scope>NUCLEOTIDE SEQUENCE</scope>
    <source>
        <strain evidence="4">MSr11367</strain>
    </source>
</reference>
<dbReference type="PANTHER" id="PTHR43800">
    <property type="entry name" value="PEPTIDYL-LYSINE N-ACETYLTRANSFERASE YJAB"/>
    <property type="match status" value="1"/>
</dbReference>
<keyword evidence="2" id="KW-0012">Acyltransferase</keyword>
<evidence type="ECO:0000256" key="1">
    <source>
        <dbReference type="ARBA" id="ARBA00022679"/>
    </source>
</evidence>
<organism evidence="4 5">
    <name type="scientific">Pendulispora rubella</name>
    <dbReference type="NCBI Taxonomy" id="2741070"/>
    <lineage>
        <taxon>Bacteria</taxon>
        <taxon>Pseudomonadati</taxon>
        <taxon>Myxococcota</taxon>
        <taxon>Myxococcia</taxon>
        <taxon>Myxococcales</taxon>
        <taxon>Sorangiineae</taxon>
        <taxon>Pendulisporaceae</taxon>
        <taxon>Pendulispora</taxon>
    </lineage>
</organism>
<keyword evidence="5" id="KW-1185">Reference proteome</keyword>
<dbReference type="PROSITE" id="PS51186">
    <property type="entry name" value="GNAT"/>
    <property type="match status" value="1"/>
</dbReference>
<name>A0ABZ2L4H0_9BACT</name>
<feature type="domain" description="N-acetyltransferase" evidence="3">
    <location>
        <begin position="15"/>
        <end position="161"/>
    </location>
</feature>
<dbReference type="Proteomes" id="UP001374803">
    <property type="component" value="Chromosome"/>
</dbReference>
<keyword evidence="1" id="KW-0808">Transferase</keyword>
<dbReference type="InterPro" id="IPR000182">
    <property type="entry name" value="GNAT_dom"/>
</dbReference>
<dbReference type="Pfam" id="PF13508">
    <property type="entry name" value="Acetyltransf_7"/>
    <property type="match status" value="1"/>
</dbReference>
<dbReference type="InterPro" id="IPR016181">
    <property type="entry name" value="Acyl_CoA_acyltransferase"/>
</dbReference>
<accession>A0ABZ2L4H0</accession>
<evidence type="ECO:0000259" key="3">
    <source>
        <dbReference type="PROSITE" id="PS51186"/>
    </source>
</evidence>
<gene>
    <name evidence="4" type="ORF">LVJ94_51085</name>
</gene>
<dbReference type="EMBL" id="CP089983">
    <property type="protein sequence ID" value="WXB05230.1"/>
    <property type="molecule type" value="Genomic_DNA"/>
</dbReference>
<evidence type="ECO:0000313" key="4">
    <source>
        <dbReference type="EMBL" id="WXB05230.1"/>
    </source>
</evidence>
<dbReference type="PANTHER" id="PTHR43800:SF1">
    <property type="entry name" value="PEPTIDYL-LYSINE N-ACETYLTRANSFERASE YJAB"/>
    <property type="match status" value="1"/>
</dbReference>
<dbReference type="RefSeq" id="WP_394834873.1">
    <property type="nucleotide sequence ID" value="NZ_CP089929.1"/>
</dbReference>
<dbReference type="Gene3D" id="3.40.630.30">
    <property type="match status" value="1"/>
</dbReference>
<sequence>MSTASDSKVGSMDGGGVRRATATDLPLLPAVEAAADERFAAMGFPPLPPPGTCESLAASLFVLVAGDPPVGFARVEVVDGLAHLEQLSVHPEQQGRGFGAALLAGAFGEAQRLGYAEMTLVTFADIPWNAPFYARHGFRELHALTPGLENLRAKERSLGLDAMGRRVVMKRTSR</sequence>
<protein>
    <submittedName>
        <fullName evidence="4">GNAT family N-acetyltransferase</fullName>
    </submittedName>
</protein>